<name>A0A7G1NUU2_9ACTN</name>
<keyword evidence="6" id="KW-0046">Antibiotic resistance</keyword>
<dbReference type="Pfam" id="PF00005">
    <property type="entry name" value="ABC_tran"/>
    <property type="match status" value="1"/>
</dbReference>
<dbReference type="GO" id="GO:0005524">
    <property type="term" value="F:ATP binding"/>
    <property type="evidence" value="ECO:0007669"/>
    <property type="project" value="UniProtKB-KW"/>
</dbReference>
<dbReference type="CDD" id="cd03230">
    <property type="entry name" value="ABC_DR_subfamily_A"/>
    <property type="match status" value="1"/>
</dbReference>
<evidence type="ECO:0000256" key="5">
    <source>
        <dbReference type="ARBA" id="ARBA00022840"/>
    </source>
</evidence>
<sequence>MTSSSGPAPAHHGDDASATAPALEAVGLGLHGRDGWALRDGSFTVPRGRVVGLVGPNGAGKSSLVAVAAGLRPADAGVLRVLGHVPGSPAVLPRIGTLFQDRPLERRFTVAETLRLGRDLNPNWNDAAARAIVDNCDVPLKARVGRLSTGQRTCVALALALGKQPDLLLLDEPMADLDPQRRRALTGALMTRAAEHGTTIVMSTHTLSELHLVCDYVLLTARGRILIADDTEFVQAAHSLITYTCPAPAAPSLPPQAGTVIETRRSGRVHTALVCFPLSTEGAASTSSLSLEEILLAYLRNPQASPLIAGSTRDDAPSAGTPDSHERPTQ</sequence>
<dbReference type="InterPro" id="IPR003593">
    <property type="entry name" value="AAA+_ATPase"/>
</dbReference>
<keyword evidence="10" id="KW-1185">Reference proteome</keyword>
<dbReference type="RefSeq" id="WP_190849753.1">
    <property type="nucleotide sequence ID" value="NZ_AP023440.1"/>
</dbReference>
<dbReference type="PANTHER" id="PTHR42711:SF5">
    <property type="entry name" value="ABC TRANSPORTER ATP-BINDING PROTEIN NATA"/>
    <property type="match status" value="1"/>
</dbReference>
<keyword evidence="4" id="KW-0547">Nucleotide-binding</keyword>
<evidence type="ECO:0000256" key="6">
    <source>
        <dbReference type="ARBA" id="ARBA00023251"/>
    </source>
</evidence>
<evidence type="ECO:0000313" key="9">
    <source>
        <dbReference type="EMBL" id="BCL26639.1"/>
    </source>
</evidence>
<evidence type="ECO:0000313" key="10">
    <source>
        <dbReference type="Proteomes" id="UP000516444"/>
    </source>
</evidence>
<evidence type="ECO:0000256" key="3">
    <source>
        <dbReference type="ARBA" id="ARBA00022448"/>
    </source>
</evidence>
<evidence type="ECO:0000256" key="4">
    <source>
        <dbReference type="ARBA" id="ARBA00022741"/>
    </source>
</evidence>
<feature type="domain" description="ABC transporter" evidence="8">
    <location>
        <begin position="23"/>
        <end position="247"/>
    </location>
</feature>
<feature type="region of interest" description="Disordered" evidence="7">
    <location>
        <begin position="306"/>
        <end position="330"/>
    </location>
</feature>
<dbReference type="AlphaFoldDB" id="A0A7G1NUU2"/>
<dbReference type="Gene3D" id="3.40.50.300">
    <property type="entry name" value="P-loop containing nucleotide triphosphate hydrolases"/>
    <property type="match status" value="1"/>
</dbReference>
<dbReference type="GO" id="GO:0005886">
    <property type="term" value="C:plasma membrane"/>
    <property type="evidence" value="ECO:0007669"/>
    <property type="project" value="UniProtKB-SubCell"/>
</dbReference>
<protein>
    <submittedName>
        <fullName evidence="9">ABC transporter ATP-binding protein</fullName>
    </submittedName>
</protein>
<accession>A0A7G1NUU2</accession>
<keyword evidence="3" id="KW-0813">Transport</keyword>
<keyword evidence="5 9" id="KW-0067">ATP-binding</keyword>
<evidence type="ECO:0000256" key="2">
    <source>
        <dbReference type="ARBA" id="ARBA00005417"/>
    </source>
</evidence>
<dbReference type="InterPro" id="IPR003439">
    <property type="entry name" value="ABC_transporter-like_ATP-bd"/>
</dbReference>
<dbReference type="InterPro" id="IPR050763">
    <property type="entry name" value="ABC_transporter_ATP-binding"/>
</dbReference>
<evidence type="ECO:0000256" key="7">
    <source>
        <dbReference type="SAM" id="MobiDB-lite"/>
    </source>
</evidence>
<dbReference type="InterPro" id="IPR027417">
    <property type="entry name" value="P-loop_NTPase"/>
</dbReference>
<dbReference type="Proteomes" id="UP000516444">
    <property type="component" value="Chromosome"/>
</dbReference>
<dbReference type="KEGG" id="sgm:GCM10017557_14980"/>
<proteinExistence type="inferred from homology"/>
<reference evidence="9 10" key="1">
    <citation type="journal article" date="2014" name="Int. J. Syst. Evol. Microbiol.">
        <title>Complete genome sequence of Corynebacterium casei LMG S-19264T (=DSM 44701T), isolated from a smear-ripened cheese.</title>
        <authorList>
            <consortium name="US DOE Joint Genome Institute (JGI-PGF)"/>
            <person name="Walter F."/>
            <person name="Albersmeier A."/>
            <person name="Kalinowski J."/>
            <person name="Ruckert C."/>
        </authorList>
    </citation>
    <scope>NUCLEOTIDE SEQUENCE [LARGE SCALE GENOMIC DNA]</scope>
    <source>
        <strain evidence="9 10">JCM 4677</strain>
    </source>
</reference>
<evidence type="ECO:0000256" key="1">
    <source>
        <dbReference type="ARBA" id="ARBA00004202"/>
    </source>
</evidence>
<comment type="subcellular location">
    <subcellularLocation>
        <location evidence="1">Cell membrane</location>
        <topology evidence="1">Peripheral membrane protein</topology>
    </subcellularLocation>
</comment>
<dbReference type="GO" id="GO:0016887">
    <property type="term" value="F:ATP hydrolysis activity"/>
    <property type="evidence" value="ECO:0007669"/>
    <property type="project" value="InterPro"/>
</dbReference>
<comment type="similarity">
    <text evidence="2">Belongs to the ABC transporter superfamily.</text>
</comment>
<dbReference type="GO" id="GO:0046677">
    <property type="term" value="P:response to antibiotic"/>
    <property type="evidence" value="ECO:0007669"/>
    <property type="project" value="UniProtKB-KW"/>
</dbReference>
<dbReference type="PANTHER" id="PTHR42711">
    <property type="entry name" value="ABC TRANSPORTER ATP-BINDING PROTEIN"/>
    <property type="match status" value="1"/>
</dbReference>
<dbReference type="PROSITE" id="PS50893">
    <property type="entry name" value="ABC_TRANSPORTER_2"/>
    <property type="match status" value="1"/>
</dbReference>
<dbReference type="EMBL" id="AP023440">
    <property type="protein sequence ID" value="BCL26639.1"/>
    <property type="molecule type" value="Genomic_DNA"/>
</dbReference>
<organism evidence="9 10">
    <name type="scientific">Streptomyces aurantiacus</name>
    <dbReference type="NCBI Taxonomy" id="47760"/>
    <lineage>
        <taxon>Bacteria</taxon>
        <taxon>Bacillati</taxon>
        <taxon>Actinomycetota</taxon>
        <taxon>Actinomycetes</taxon>
        <taxon>Kitasatosporales</taxon>
        <taxon>Streptomycetaceae</taxon>
        <taxon>Streptomyces</taxon>
        <taxon>Streptomyces aurantiacus group</taxon>
    </lineage>
</organism>
<evidence type="ECO:0000259" key="8">
    <source>
        <dbReference type="PROSITE" id="PS50893"/>
    </source>
</evidence>
<dbReference type="SMART" id="SM00382">
    <property type="entry name" value="AAA"/>
    <property type="match status" value="1"/>
</dbReference>
<dbReference type="SUPFAM" id="SSF52540">
    <property type="entry name" value="P-loop containing nucleoside triphosphate hydrolases"/>
    <property type="match status" value="1"/>
</dbReference>
<gene>
    <name evidence="9" type="ORF">GCM10017557_14980</name>
</gene>